<protein>
    <submittedName>
        <fullName evidence="5">D-ribose ABC transporter substrate-binding protein</fullName>
    </submittedName>
</protein>
<dbReference type="PANTHER" id="PTHR46847:SF1">
    <property type="entry name" value="D-ALLOSE-BINDING PERIPLASMIC PROTEIN-RELATED"/>
    <property type="match status" value="1"/>
</dbReference>
<comment type="caution">
    <text evidence="5">The sequence shown here is derived from an EMBL/GenBank/DDBJ whole genome shotgun (WGS) entry which is preliminary data.</text>
</comment>
<reference evidence="5" key="1">
    <citation type="submission" date="2020-11" db="EMBL/GenBank/DDBJ databases">
        <title>Whole-genome analyses of Nonomuraea sp. K274.</title>
        <authorList>
            <person name="Veyisoglu A."/>
        </authorList>
    </citation>
    <scope>NUCLEOTIDE SEQUENCE</scope>
    <source>
        <strain evidence="5">K274</strain>
    </source>
</reference>
<evidence type="ECO:0000256" key="3">
    <source>
        <dbReference type="ARBA" id="ARBA00022729"/>
    </source>
</evidence>
<evidence type="ECO:0000313" key="5">
    <source>
        <dbReference type="EMBL" id="MBF8188037.1"/>
    </source>
</evidence>
<keyword evidence="3" id="KW-0732">Signal</keyword>
<dbReference type="PANTHER" id="PTHR46847">
    <property type="entry name" value="D-ALLOSE-BINDING PERIPLASMIC PROTEIN-RELATED"/>
    <property type="match status" value="1"/>
</dbReference>
<feature type="domain" description="Periplasmic binding protein" evidence="4">
    <location>
        <begin position="189"/>
        <end position="441"/>
    </location>
</feature>
<keyword evidence="6" id="KW-1185">Reference proteome</keyword>
<name>A0A931A7X3_9ACTN</name>
<dbReference type="GO" id="GO:0030313">
    <property type="term" value="C:cell envelope"/>
    <property type="evidence" value="ECO:0007669"/>
    <property type="project" value="UniProtKB-SubCell"/>
</dbReference>
<evidence type="ECO:0000256" key="2">
    <source>
        <dbReference type="ARBA" id="ARBA00007639"/>
    </source>
</evidence>
<gene>
    <name evidence="5" type="ORF">ITP53_20315</name>
</gene>
<dbReference type="InterPro" id="IPR025997">
    <property type="entry name" value="SBP_2_dom"/>
</dbReference>
<comment type="similarity">
    <text evidence="2">Belongs to the bacterial solute-binding protein 2 family.</text>
</comment>
<accession>A0A931A7X3</accession>
<organism evidence="5 6">
    <name type="scientific">Nonomuraea cypriaca</name>
    <dbReference type="NCBI Taxonomy" id="1187855"/>
    <lineage>
        <taxon>Bacteria</taxon>
        <taxon>Bacillati</taxon>
        <taxon>Actinomycetota</taxon>
        <taxon>Actinomycetes</taxon>
        <taxon>Streptosporangiales</taxon>
        <taxon>Streptosporangiaceae</taxon>
        <taxon>Nonomuraea</taxon>
    </lineage>
</organism>
<evidence type="ECO:0000313" key="6">
    <source>
        <dbReference type="Proteomes" id="UP000605361"/>
    </source>
</evidence>
<dbReference type="EMBL" id="JADOGI010000058">
    <property type="protein sequence ID" value="MBF8188037.1"/>
    <property type="molecule type" value="Genomic_DNA"/>
</dbReference>
<comment type="subcellular location">
    <subcellularLocation>
        <location evidence="1">Cell envelope</location>
    </subcellularLocation>
</comment>
<dbReference type="SUPFAM" id="SSF53822">
    <property type="entry name" value="Periplasmic binding protein-like I"/>
    <property type="match status" value="1"/>
</dbReference>
<dbReference type="AlphaFoldDB" id="A0A931A7X3"/>
<proteinExistence type="inferred from homology"/>
<sequence>MPSVSGGRPQTHREASCRVIGGWGSARRGPLPCWPALRMPGKDKALSIMGGAHGRPVPWPPGCMPRYGGCSARSSSSGWPWSCWWRAGPVCPNREAHHIHFVHQFRGGGRIGPAILRSCSTGLNLLPMPVLARHGGDRGSRSSSTLDGAGHKPGRKIMRTFAILIFGGVLGLTACGAPVSGKVSEDLTIGMSVSTLSNPYFVQFRDGAEAGALRSGVKLTVTNAHNDPAQQARQIKNFTEQHVKTIILNPVDADAVAPAVKAAGKAGIPVIAADRSVNGSEVAQTVTSDNVAGGKQGARELAKQLSGKGDVVVLQGAVGASASRDRDRGFTDGVAAYPKIKVIARRSADFNRAKGRDVMTSLIQRHPDITGVFASNDEMALGAIQALGTRAGRQVKVVGFDGTPDGIKAVRAGTMAATVAQQPRLIGSRAVNEAIKAARGQVIAKSVAVPIKLAIKDNAHEFWTF</sequence>
<dbReference type="InterPro" id="IPR028082">
    <property type="entry name" value="Peripla_BP_I"/>
</dbReference>
<dbReference type="CDD" id="cd06323">
    <property type="entry name" value="PBP1_ribose_binding"/>
    <property type="match status" value="1"/>
</dbReference>
<evidence type="ECO:0000256" key="1">
    <source>
        <dbReference type="ARBA" id="ARBA00004196"/>
    </source>
</evidence>
<evidence type="ECO:0000259" key="4">
    <source>
        <dbReference type="Pfam" id="PF13407"/>
    </source>
</evidence>
<dbReference type="Pfam" id="PF13407">
    <property type="entry name" value="Peripla_BP_4"/>
    <property type="match status" value="1"/>
</dbReference>
<dbReference type="Proteomes" id="UP000605361">
    <property type="component" value="Unassembled WGS sequence"/>
</dbReference>
<dbReference type="Gene3D" id="3.40.50.2300">
    <property type="match status" value="2"/>
</dbReference>
<dbReference type="GO" id="GO:0030246">
    <property type="term" value="F:carbohydrate binding"/>
    <property type="evidence" value="ECO:0007669"/>
    <property type="project" value="UniProtKB-ARBA"/>
</dbReference>